<organism evidence="1 2">
    <name type="scientific">Solitalea canadensis (strain ATCC 29591 / DSM 3403 / JCM 21819 / LMG 8368 / NBRC 15130 / NCIMB 12057 / USAM 9D)</name>
    <name type="common">Flexibacter canadensis</name>
    <dbReference type="NCBI Taxonomy" id="929556"/>
    <lineage>
        <taxon>Bacteria</taxon>
        <taxon>Pseudomonadati</taxon>
        <taxon>Bacteroidota</taxon>
        <taxon>Sphingobacteriia</taxon>
        <taxon>Sphingobacteriales</taxon>
        <taxon>Sphingobacteriaceae</taxon>
        <taxon>Solitalea</taxon>
    </lineage>
</organism>
<proteinExistence type="predicted"/>
<dbReference type="KEGG" id="scn:Solca_2034"/>
<dbReference type="EMBL" id="CP003349">
    <property type="protein sequence ID" value="AFD07089.1"/>
    <property type="molecule type" value="Genomic_DNA"/>
</dbReference>
<dbReference type="STRING" id="929556.Solca_2034"/>
<dbReference type="Proteomes" id="UP000007590">
    <property type="component" value="Chromosome"/>
</dbReference>
<sequence length="59" mass="6773">MLTDPVNMWGNIESSIKENSTKSRKLVFLFPKEQIPEFLFVNNQPVIIEYMPTITSAAN</sequence>
<name>H8KW68_SOLCM</name>
<dbReference type="HOGENOM" id="CLU_2958341_0_0_10"/>
<evidence type="ECO:0000313" key="1">
    <source>
        <dbReference type="EMBL" id="AFD07089.1"/>
    </source>
</evidence>
<accession>H8KW68</accession>
<dbReference type="AlphaFoldDB" id="H8KW68"/>
<protein>
    <submittedName>
        <fullName evidence="1">Uncharacterized protein</fullName>
    </submittedName>
</protein>
<gene>
    <name evidence="1" type="ordered locus">Solca_2034</name>
</gene>
<keyword evidence="2" id="KW-1185">Reference proteome</keyword>
<reference evidence="1" key="1">
    <citation type="submission" date="2012-02" db="EMBL/GenBank/DDBJ databases">
        <title>The complete genome of Solitalea canadensis DSM 3403.</title>
        <authorList>
            <consortium name="US DOE Joint Genome Institute (JGI-PGF)"/>
            <person name="Lucas S."/>
            <person name="Copeland A."/>
            <person name="Lapidus A."/>
            <person name="Glavina del Rio T."/>
            <person name="Dalin E."/>
            <person name="Tice H."/>
            <person name="Bruce D."/>
            <person name="Goodwin L."/>
            <person name="Pitluck S."/>
            <person name="Peters L."/>
            <person name="Ovchinnikova G."/>
            <person name="Lu M."/>
            <person name="Kyrpides N."/>
            <person name="Mavromatis K."/>
            <person name="Ivanova N."/>
            <person name="Brettin T."/>
            <person name="Detter J.C."/>
            <person name="Han C."/>
            <person name="Larimer F."/>
            <person name="Land M."/>
            <person name="Hauser L."/>
            <person name="Markowitz V."/>
            <person name="Cheng J.-F."/>
            <person name="Hugenholtz P."/>
            <person name="Woyke T."/>
            <person name="Wu D."/>
            <person name="Spring S."/>
            <person name="Schroeder M."/>
            <person name="Kopitz M."/>
            <person name="Brambilla E."/>
            <person name="Klenk H.-P."/>
            <person name="Eisen J.A."/>
        </authorList>
    </citation>
    <scope>NUCLEOTIDE SEQUENCE</scope>
    <source>
        <strain evidence="1">DSM 3403</strain>
    </source>
</reference>
<evidence type="ECO:0000313" key="2">
    <source>
        <dbReference type="Proteomes" id="UP000007590"/>
    </source>
</evidence>